<name>A0A6J8CSF7_MYTCO</name>
<evidence type="ECO:0008006" key="3">
    <source>
        <dbReference type="Google" id="ProtNLM"/>
    </source>
</evidence>
<dbReference type="AlphaFoldDB" id="A0A6J8CSF7"/>
<gene>
    <name evidence="1" type="ORF">MCOR_32628</name>
</gene>
<protein>
    <recommendedName>
        <fullName evidence="3">TRIM2_3</fullName>
    </recommendedName>
</protein>
<evidence type="ECO:0000313" key="1">
    <source>
        <dbReference type="EMBL" id="CAC5398247.1"/>
    </source>
</evidence>
<keyword evidence="2" id="KW-1185">Reference proteome</keyword>
<dbReference type="EMBL" id="CACVKT020005859">
    <property type="protein sequence ID" value="CAC5398247.1"/>
    <property type="molecule type" value="Genomic_DNA"/>
</dbReference>
<organism evidence="1 2">
    <name type="scientific">Mytilus coruscus</name>
    <name type="common">Sea mussel</name>
    <dbReference type="NCBI Taxonomy" id="42192"/>
    <lineage>
        <taxon>Eukaryota</taxon>
        <taxon>Metazoa</taxon>
        <taxon>Spiralia</taxon>
        <taxon>Lophotrochozoa</taxon>
        <taxon>Mollusca</taxon>
        <taxon>Bivalvia</taxon>
        <taxon>Autobranchia</taxon>
        <taxon>Pteriomorphia</taxon>
        <taxon>Mytilida</taxon>
        <taxon>Mytiloidea</taxon>
        <taxon>Mytilidae</taxon>
        <taxon>Mytilinae</taxon>
        <taxon>Mytilus</taxon>
    </lineage>
</organism>
<evidence type="ECO:0000313" key="2">
    <source>
        <dbReference type="Proteomes" id="UP000507470"/>
    </source>
</evidence>
<dbReference type="Gene3D" id="2.120.10.30">
    <property type="entry name" value="TolB, C-terminal domain"/>
    <property type="match status" value="1"/>
</dbReference>
<dbReference type="SUPFAM" id="SSF101898">
    <property type="entry name" value="NHL repeat"/>
    <property type="match status" value="1"/>
</dbReference>
<dbReference type="OrthoDB" id="6087281at2759"/>
<sequence>MADLENDYIGAQVQISTPMSIEQLKPVLKTNLAIPIPLDGRVKITGCQVLSDGQCLLLDQINRRLLNFNADGVYTRDVITFNGIPFDICLFGDQTVVVSILDKNQLLVVDIENSIILKSFPVEGSCYGLDSDGETLIVRLQDKDIVIITDIDGSIQIKVKIPGYYLIRVALFKDKIYSTNVNENTVSCYTREGQHIWTIRNNDINRPFGLSVDINGMVYVACNPTNTVVAISPDGTSSRVILSAKDGLDKPYAVHVDKKSSTLLICNEDNARAFVYSIRK</sequence>
<proteinExistence type="predicted"/>
<accession>A0A6J8CSF7</accession>
<reference evidence="1 2" key="1">
    <citation type="submission" date="2020-06" db="EMBL/GenBank/DDBJ databases">
        <authorList>
            <person name="Li R."/>
            <person name="Bekaert M."/>
        </authorList>
    </citation>
    <scope>NUCLEOTIDE SEQUENCE [LARGE SCALE GENOMIC DNA]</scope>
    <source>
        <strain evidence="2">wild</strain>
    </source>
</reference>
<dbReference type="Proteomes" id="UP000507470">
    <property type="component" value="Unassembled WGS sequence"/>
</dbReference>
<dbReference type="InterPro" id="IPR011042">
    <property type="entry name" value="6-blade_b-propeller_TolB-like"/>
</dbReference>